<dbReference type="InterPro" id="IPR045250">
    <property type="entry name" value="p23-like"/>
</dbReference>
<organism evidence="4 5">
    <name type="scientific">Dimargaris cristalligena</name>
    <dbReference type="NCBI Taxonomy" id="215637"/>
    <lineage>
        <taxon>Eukaryota</taxon>
        <taxon>Fungi</taxon>
        <taxon>Fungi incertae sedis</taxon>
        <taxon>Zoopagomycota</taxon>
        <taxon>Kickxellomycotina</taxon>
        <taxon>Dimargaritomycetes</taxon>
        <taxon>Dimargaritales</taxon>
        <taxon>Dimargaritaceae</taxon>
        <taxon>Dimargaris</taxon>
    </lineage>
</organism>
<dbReference type="GO" id="GO:0051087">
    <property type="term" value="F:protein-folding chaperone binding"/>
    <property type="evidence" value="ECO:0007669"/>
    <property type="project" value="TreeGrafter"/>
</dbReference>
<evidence type="ECO:0000313" key="4">
    <source>
        <dbReference type="EMBL" id="RKP35881.1"/>
    </source>
</evidence>
<dbReference type="PANTHER" id="PTHR22932">
    <property type="entry name" value="TELOMERASE-BINDING PROTEIN P23 HSP90 CO-CHAPERONE"/>
    <property type="match status" value="1"/>
</dbReference>
<keyword evidence="5" id="KW-1185">Reference proteome</keyword>
<comment type="similarity">
    <text evidence="1">Belongs to the p23/wos2 family.</text>
</comment>
<feature type="domain" description="CS" evidence="3">
    <location>
        <begin position="1"/>
        <end position="86"/>
    </location>
</feature>
<dbReference type="FunFam" id="2.60.40.790:FF:000013">
    <property type="entry name" value="Very-long-chain (3R)-3-hydroxyacyl-CoA dehydratase"/>
    <property type="match status" value="1"/>
</dbReference>
<sequence length="141" mass="15607">PEVLWAQRSDVIYLTINQPDVSVKVLEITPTNIKFEGVNDQTTYSFDLDFFAEIDPEASKKSVSARSIFLILAKKDQEEPYWPRLQKVKGKLSYLKTDFGKWKDEDDDDEEEAGAGGAGGMPNFDGMDFSSMAGGAGGMPD</sequence>
<dbReference type="Pfam" id="PF04969">
    <property type="entry name" value="CS"/>
    <property type="match status" value="1"/>
</dbReference>
<dbReference type="EMBL" id="ML002765">
    <property type="protein sequence ID" value="RKP35881.1"/>
    <property type="molecule type" value="Genomic_DNA"/>
</dbReference>
<dbReference type="GO" id="GO:0006457">
    <property type="term" value="P:protein folding"/>
    <property type="evidence" value="ECO:0007669"/>
    <property type="project" value="TreeGrafter"/>
</dbReference>
<evidence type="ECO:0000256" key="1">
    <source>
        <dbReference type="ARBA" id="ARBA00025733"/>
    </source>
</evidence>
<proteinExistence type="inferred from homology"/>
<dbReference type="SUPFAM" id="SSF49764">
    <property type="entry name" value="HSP20-like chaperones"/>
    <property type="match status" value="1"/>
</dbReference>
<feature type="non-terminal residue" evidence="4">
    <location>
        <position position="1"/>
    </location>
</feature>
<dbReference type="AlphaFoldDB" id="A0A4P9ZST5"/>
<evidence type="ECO:0000313" key="5">
    <source>
        <dbReference type="Proteomes" id="UP000268162"/>
    </source>
</evidence>
<dbReference type="GO" id="GO:0051131">
    <property type="term" value="P:chaperone-mediated protein complex assembly"/>
    <property type="evidence" value="ECO:0007669"/>
    <property type="project" value="TreeGrafter"/>
</dbReference>
<evidence type="ECO:0000256" key="2">
    <source>
        <dbReference type="SAM" id="MobiDB-lite"/>
    </source>
</evidence>
<dbReference type="GO" id="GO:0005634">
    <property type="term" value="C:nucleus"/>
    <property type="evidence" value="ECO:0007669"/>
    <property type="project" value="TreeGrafter"/>
</dbReference>
<dbReference type="CDD" id="cd06465">
    <property type="entry name" value="p23_hB-ind1_like"/>
    <property type="match status" value="1"/>
</dbReference>
<dbReference type="Gene3D" id="2.60.40.790">
    <property type="match status" value="1"/>
</dbReference>
<evidence type="ECO:0000259" key="3">
    <source>
        <dbReference type="PROSITE" id="PS51203"/>
    </source>
</evidence>
<dbReference type="GO" id="GO:0051879">
    <property type="term" value="F:Hsp90 protein binding"/>
    <property type="evidence" value="ECO:0007669"/>
    <property type="project" value="InterPro"/>
</dbReference>
<dbReference type="InterPro" id="IPR007052">
    <property type="entry name" value="CS_dom"/>
</dbReference>
<dbReference type="STRING" id="215637.A0A4P9ZST5"/>
<accession>A0A4P9ZST5</accession>
<reference evidence="5" key="1">
    <citation type="journal article" date="2018" name="Nat. Microbiol.">
        <title>Leveraging single-cell genomics to expand the fungal tree of life.</title>
        <authorList>
            <person name="Ahrendt S.R."/>
            <person name="Quandt C.A."/>
            <person name="Ciobanu D."/>
            <person name="Clum A."/>
            <person name="Salamov A."/>
            <person name="Andreopoulos B."/>
            <person name="Cheng J.F."/>
            <person name="Woyke T."/>
            <person name="Pelin A."/>
            <person name="Henrissat B."/>
            <person name="Reynolds N.K."/>
            <person name="Benny G.L."/>
            <person name="Smith M.E."/>
            <person name="James T.Y."/>
            <person name="Grigoriev I.V."/>
        </authorList>
    </citation>
    <scope>NUCLEOTIDE SEQUENCE [LARGE SCALE GENOMIC DNA]</scope>
    <source>
        <strain evidence="5">RSA 468</strain>
    </source>
</reference>
<gene>
    <name evidence="4" type="ORF">BJ085DRAFT_8071</name>
</gene>
<dbReference type="InterPro" id="IPR008978">
    <property type="entry name" value="HSP20-like_chaperone"/>
</dbReference>
<feature type="non-terminal residue" evidence="4">
    <location>
        <position position="141"/>
    </location>
</feature>
<dbReference type="PROSITE" id="PS51203">
    <property type="entry name" value="CS"/>
    <property type="match status" value="1"/>
</dbReference>
<name>A0A4P9ZST5_9FUNG</name>
<feature type="region of interest" description="Disordered" evidence="2">
    <location>
        <begin position="101"/>
        <end position="141"/>
    </location>
</feature>
<dbReference type="GO" id="GO:0005829">
    <property type="term" value="C:cytosol"/>
    <property type="evidence" value="ECO:0007669"/>
    <property type="project" value="TreeGrafter"/>
</dbReference>
<protein>
    <submittedName>
        <fullName evidence="4">HSP20-like chaperone</fullName>
    </submittedName>
</protein>
<dbReference type="PANTHER" id="PTHR22932:SF1">
    <property type="entry name" value="CO-CHAPERONE PROTEIN DAF-41"/>
    <property type="match status" value="1"/>
</dbReference>
<dbReference type="Proteomes" id="UP000268162">
    <property type="component" value="Unassembled WGS sequence"/>
</dbReference>